<comment type="caution">
    <text evidence="6">The sequence shown here is derived from an EMBL/GenBank/DDBJ whole genome shotgun (WGS) entry which is preliminary data.</text>
</comment>
<dbReference type="InterPro" id="IPR021827">
    <property type="entry name" value="Nup186/Nup192/Nup205"/>
</dbReference>
<dbReference type="GO" id="GO:0006999">
    <property type="term" value="P:nuclear pore organization"/>
    <property type="evidence" value="ECO:0007669"/>
    <property type="project" value="TreeGrafter"/>
</dbReference>
<dbReference type="Pfam" id="PF11894">
    <property type="entry name" value="Nup192"/>
    <property type="match status" value="1"/>
</dbReference>
<evidence type="ECO:0000256" key="5">
    <source>
        <dbReference type="SAM" id="MobiDB-lite"/>
    </source>
</evidence>
<keyword evidence="4" id="KW-0539">Nucleus</keyword>
<evidence type="ECO:0000256" key="1">
    <source>
        <dbReference type="ARBA" id="ARBA00004123"/>
    </source>
</evidence>
<feature type="non-terminal residue" evidence="6">
    <location>
        <position position="2038"/>
    </location>
</feature>
<feature type="region of interest" description="Disordered" evidence="5">
    <location>
        <begin position="1414"/>
        <end position="1448"/>
    </location>
</feature>
<organism evidence="6 7">
    <name type="scientific">Drosophila rubida</name>
    <dbReference type="NCBI Taxonomy" id="30044"/>
    <lineage>
        <taxon>Eukaryota</taxon>
        <taxon>Metazoa</taxon>
        <taxon>Ecdysozoa</taxon>
        <taxon>Arthropoda</taxon>
        <taxon>Hexapoda</taxon>
        <taxon>Insecta</taxon>
        <taxon>Pterygota</taxon>
        <taxon>Neoptera</taxon>
        <taxon>Endopterygota</taxon>
        <taxon>Diptera</taxon>
        <taxon>Brachycera</taxon>
        <taxon>Muscomorpha</taxon>
        <taxon>Ephydroidea</taxon>
        <taxon>Drosophilidae</taxon>
        <taxon>Drosophila</taxon>
    </lineage>
</organism>
<comment type="subcellular location">
    <subcellularLocation>
        <location evidence="1">Nucleus</location>
    </subcellularLocation>
</comment>
<dbReference type="PANTHER" id="PTHR31344">
    <property type="entry name" value="NUCLEAR PORE COMPLEX PROTEIN NUP205"/>
    <property type="match status" value="1"/>
</dbReference>
<evidence type="ECO:0000313" key="7">
    <source>
        <dbReference type="Proteomes" id="UP001200034"/>
    </source>
</evidence>
<keyword evidence="3" id="KW-0813">Transport</keyword>
<evidence type="ECO:0000313" key="6">
    <source>
        <dbReference type="EMBL" id="KAH8386462.1"/>
    </source>
</evidence>
<reference evidence="6" key="1">
    <citation type="journal article" date="2021" name="Mol. Ecol. Resour.">
        <title>Phylogenomic analyses of the genus Drosophila reveals genomic signals of climate adaptation.</title>
        <authorList>
            <person name="Li F."/>
            <person name="Rane R.V."/>
            <person name="Luria V."/>
            <person name="Xiong Z."/>
            <person name="Chen J."/>
            <person name="Li Z."/>
            <person name="Catullo R.A."/>
            <person name="Griffin P.C."/>
            <person name="Schiffer M."/>
            <person name="Pearce S."/>
            <person name="Lee S.F."/>
            <person name="McElroy K."/>
            <person name="Stocker A."/>
            <person name="Shirriffs J."/>
            <person name="Cockerell F."/>
            <person name="Coppin C."/>
            <person name="Sgro C.M."/>
            <person name="Karger A."/>
            <person name="Cain J.W."/>
            <person name="Weber J.A."/>
            <person name="Santpere G."/>
            <person name="Kirschner M.W."/>
            <person name="Hoffmann A.A."/>
            <person name="Oakeshott J.G."/>
            <person name="Zhang G."/>
        </authorList>
    </citation>
    <scope>NUCLEOTIDE SEQUENCE</scope>
    <source>
        <strain evidence="6">BGI-SZ-2011g</strain>
    </source>
</reference>
<comment type="similarity">
    <text evidence="2">Belongs to the NUP186/NUP192/NUP205 family.</text>
</comment>
<dbReference type="GO" id="GO:0017056">
    <property type="term" value="F:structural constituent of nuclear pore"/>
    <property type="evidence" value="ECO:0007669"/>
    <property type="project" value="TreeGrafter"/>
</dbReference>
<evidence type="ECO:0000256" key="4">
    <source>
        <dbReference type="ARBA" id="ARBA00023242"/>
    </source>
</evidence>
<name>A0AAD4KBQ5_9MUSC</name>
<feature type="non-terminal residue" evidence="6">
    <location>
        <position position="1"/>
    </location>
</feature>
<dbReference type="GO" id="GO:0044611">
    <property type="term" value="C:nuclear pore inner ring"/>
    <property type="evidence" value="ECO:0007669"/>
    <property type="project" value="TreeGrafter"/>
</dbReference>
<keyword evidence="7" id="KW-1185">Reference proteome</keyword>
<evidence type="ECO:0008006" key="8">
    <source>
        <dbReference type="Google" id="ProtNLM"/>
    </source>
</evidence>
<dbReference type="EMBL" id="JAJJHW010000095">
    <property type="protein sequence ID" value="KAH8386462.1"/>
    <property type="molecule type" value="Genomic_DNA"/>
</dbReference>
<sequence>VVEDMWTPYKRLYNIFQVAITNPSDLTTDLELCLKKYKQNFTNLLRNPVSAIIIKPQALNITSSMSLFSILLRQPKSEKSRTHLRNALSEGIILAGQTRKVELSQELIDEAIIISDMFDMDEIFALELLCTAQRQQVHHPGLPRGLVAVLLYYDGRKAISCTLRDMFQVVSGVAWSTDLPREVTGLINNYSQNLVEESNILGRLLELISEMNVEKEIGLLTKNRAFGSKKHQNQVLGLYEDTRKALAMAMFNWSAQRGMPKHIAIRLLQHLANDKSCDSNGQLDDVSVILLMTLLYAYDTSVLLVTDCDNPHTARLPILCDADYAKTFYDAVYAQNSWQTSELDGIVKYSFGLTLASLRQAPSDVQANVGAIINRDEQLIDEALNANVFGFLYRNLLEKNVCYSTEFIYRRLHVLITDFIDFMHAKVSELRGRADEAARTMVSFQNEGLEPPPNLDMSFELLMLCVAKLYGDKRAVITLCNEYWGPSDSGDQGTNTSRAISLFKFIRLASDLLPQTLFKAYLSMIAGLTRTEYSARCAFNLLKNSPNLSSSYAVSWDHFFNALSNYFNNMRTDFDTMLYNTGDSLYRGRSLPRNMTPRETEHMMAVMTVIQAVANNDEISRIMICDQTTWQTPQVLLGLVACTTPVMLKGEILFTLAALSKSKETARTIWYHLEESQIIPTLPPRQTAYPEFSLAEEIDQNESRIETYKLSRGILHLLYTLMTTHMPSCLGAGPRQPGFDPYLKFVVNSILLKFYNRAYKDPTEKWQVGAKCLKLMYYLLASYRPKASDFLEQRDENPYPGYHIMLQLHVKSDMLRLLLRIIEETRERLDDYNQFNGKELLEECALYALLLLEVALAKQNAFFEAHATANCSILLPGLNRMLLDLNPRSRAPDYVINIIKFVTYNSWLPRHTLAAIKILSAVTMLPDVITQILNMYAHGSTEKLEIRQRFVECLEMEVPRSPQSEDEQDLDAQLNQLANGQYNETETQVDLLALEDRKPQRIELQIKEAIIQLFELNLNQPLPNFIYFLMGIDVIRDFTASEKQQLGLDIHCSCINSLVLILERHLEQQRHSDTYCEHTAHIVERIYHLFHGLCVNRRTSEPILRYFRITCNDFLVRHLSAMPFRQHGEDHVLHAMSHLMNCVCIEIKMSASYGQTTRYQLLSDILLAVNSDGQRSSNGNGLPLEIGSNLLTPPNSSYYSMYSLPTRVGMHNNSSGLHANRLIDCLTLDTTCPIQPPLQFFDEPLIVRLLVDCEAPTCVGRAGMINVHKLHDILHDELRHVQSTIASGQRKAIIEEITQLLQHAIKLNCVRMRRYATYSFMTAWCHLVQILFGLMPDSLLPLSVRKQHIIDIIEKILMKVEPTQPLVKISIQVTDTVLNLLVNLRHCYYQLEDQRSLEEHASVACMSDNSTTNATIAGDSSQKNSNSNSSNTNNSNSSGSNPKSVNHSISVESNSSNLRFILKRLIDWIMTSEVKSQKMSINLYAALLNVLRIVKRLRSDEQIEYNQIFSSARCDTNKTYSNLQPALTEDVHQKEMAASIISGNGDKLIETICQDAITGHDVCSMLALSSLSVISELRAINTINDVVTTRGYLNHILESLAKLNGELRDLLKPTPHNMRAQFVYESYIAFLAQMAQTHVGAHMVLSSKALGVLSNMSIYDMQPDLKASETERHQLDEFVPAIDERFRAILLPALALCDSILDALGDRNNSASLQVLNFMIAHIDMIESILRAASPFMNVGHLQQLAAITHLFARTTTYDVHYLQSEMQQNNDVDMCNRLTRLQQLMIVVFGRFTVNEPTIRRMLHTNQTDLSEEDKNQHVKYFLHIASNLSLYCRKSVTSGIKDGMSSQYLLTTMVCDVRPLSGSGDGKKLTVIMGTILNQLKGSIAYYLSQKSIADNLLQQRASLPNITFGPLGKQNFLELSQRHNEKRSELLLSVFIAEQNLYLLWIHLDFYFRNAVIYSQENRNAINESALDPQNMSVLNASHEEVTNLKHLLISAFNETFCSQLLNASEDYSLKCKSFNASLMRRIKALVQFAP</sequence>
<protein>
    <recommendedName>
        <fullName evidence="8">Nuclear pore complex protein Nup205</fullName>
    </recommendedName>
</protein>
<dbReference type="Proteomes" id="UP001200034">
    <property type="component" value="Unassembled WGS sequence"/>
</dbReference>
<accession>A0AAD4KBQ5</accession>
<gene>
    <name evidence="6" type="ORF">KR093_000678</name>
</gene>
<dbReference type="PANTHER" id="PTHR31344:SF0">
    <property type="entry name" value="NUCLEAR PORE COMPLEX PROTEIN NUP205"/>
    <property type="match status" value="1"/>
</dbReference>
<evidence type="ECO:0000256" key="3">
    <source>
        <dbReference type="ARBA" id="ARBA00022448"/>
    </source>
</evidence>
<proteinExistence type="inferred from homology"/>
<feature type="compositionally biased region" description="Low complexity" evidence="5">
    <location>
        <begin position="1420"/>
        <end position="1446"/>
    </location>
</feature>
<evidence type="ECO:0000256" key="2">
    <source>
        <dbReference type="ARBA" id="ARBA00005892"/>
    </source>
</evidence>